<dbReference type="EMBL" id="CM000763">
    <property type="protein sequence ID" value="KXG30240.1"/>
    <property type="molecule type" value="Genomic_DNA"/>
</dbReference>
<dbReference type="AlphaFoldDB" id="A0A194YQY9"/>
<evidence type="ECO:0000313" key="1">
    <source>
        <dbReference type="EMBL" id="KXG30240.1"/>
    </source>
</evidence>
<organism evidence="1 2">
    <name type="scientific">Sorghum bicolor</name>
    <name type="common">Sorghum</name>
    <name type="synonym">Sorghum vulgare</name>
    <dbReference type="NCBI Taxonomy" id="4558"/>
    <lineage>
        <taxon>Eukaryota</taxon>
        <taxon>Viridiplantae</taxon>
        <taxon>Streptophyta</taxon>
        <taxon>Embryophyta</taxon>
        <taxon>Tracheophyta</taxon>
        <taxon>Spermatophyta</taxon>
        <taxon>Magnoliopsida</taxon>
        <taxon>Liliopsida</taxon>
        <taxon>Poales</taxon>
        <taxon>Poaceae</taxon>
        <taxon>PACMAD clade</taxon>
        <taxon>Panicoideae</taxon>
        <taxon>Andropogonodae</taxon>
        <taxon>Andropogoneae</taxon>
        <taxon>Sorghinae</taxon>
        <taxon>Sorghum</taxon>
    </lineage>
</organism>
<protein>
    <submittedName>
        <fullName evidence="1">Uncharacterized protein</fullName>
    </submittedName>
</protein>
<name>A0A194YQY9_SORBI</name>
<proteinExistence type="predicted"/>
<dbReference type="Proteomes" id="UP000000768">
    <property type="component" value="Chromosome 4"/>
</dbReference>
<reference evidence="1 2" key="1">
    <citation type="journal article" date="2009" name="Nature">
        <title>The Sorghum bicolor genome and the diversification of grasses.</title>
        <authorList>
            <person name="Paterson A.H."/>
            <person name="Bowers J.E."/>
            <person name="Bruggmann R."/>
            <person name="Dubchak I."/>
            <person name="Grimwood J."/>
            <person name="Gundlach H."/>
            <person name="Haberer G."/>
            <person name="Hellsten U."/>
            <person name="Mitros T."/>
            <person name="Poliakov A."/>
            <person name="Schmutz J."/>
            <person name="Spannagl M."/>
            <person name="Tang H."/>
            <person name="Wang X."/>
            <person name="Wicker T."/>
            <person name="Bharti A.K."/>
            <person name="Chapman J."/>
            <person name="Feltus F.A."/>
            <person name="Gowik U."/>
            <person name="Grigoriev I.V."/>
            <person name="Lyons E."/>
            <person name="Maher C.A."/>
            <person name="Martis M."/>
            <person name="Narechania A."/>
            <person name="Otillar R.P."/>
            <person name="Penning B.W."/>
            <person name="Salamov A.A."/>
            <person name="Wang Y."/>
            <person name="Zhang L."/>
            <person name="Carpita N.C."/>
            <person name="Freeling M."/>
            <person name="Gingle A.R."/>
            <person name="Hash C.T."/>
            <person name="Keller B."/>
            <person name="Klein P."/>
            <person name="Kresovich S."/>
            <person name="McCann M.C."/>
            <person name="Ming R."/>
            <person name="Peterson D.G."/>
            <person name="Mehboob-ur-Rahman"/>
            <person name="Ware D."/>
            <person name="Westhoff P."/>
            <person name="Mayer K.F."/>
            <person name="Messing J."/>
            <person name="Rokhsar D.S."/>
        </authorList>
    </citation>
    <scope>NUCLEOTIDE SEQUENCE [LARGE SCALE GENOMIC DNA]</scope>
    <source>
        <strain evidence="2">cv. BTx623</strain>
    </source>
</reference>
<gene>
    <name evidence="1" type="ORF">SORBI_3004G150300</name>
</gene>
<dbReference type="InParanoid" id="A0A194YQY9"/>
<reference evidence="2" key="2">
    <citation type="journal article" date="2018" name="Plant J.">
        <title>The Sorghum bicolor reference genome: improved assembly, gene annotations, a transcriptome atlas, and signatures of genome organization.</title>
        <authorList>
            <person name="McCormick R.F."/>
            <person name="Truong S.K."/>
            <person name="Sreedasyam A."/>
            <person name="Jenkins J."/>
            <person name="Shu S."/>
            <person name="Sims D."/>
            <person name="Kennedy M."/>
            <person name="Amirebrahimi M."/>
            <person name="Weers B.D."/>
            <person name="McKinley B."/>
            <person name="Mattison A."/>
            <person name="Morishige D.T."/>
            <person name="Grimwood J."/>
            <person name="Schmutz J."/>
            <person name="Mullet J.E."/>
        </authorList>
    </citation>
    <scope>NUCLEOTIDE SEQUENCE [LARGE SCALE GENOMIC DNA]</scope>
    <source>
        <strain evidence="2">cv. BTx623</strain>
    </source>
</reference>
<keyword evidence="2" id="KW-1185">Reference proteome</keyword>
<evidence type="ECO:0000313" key="2">
    <source>
        <dbReference type="Proteomes" id="UP000000768"/>
    </source>
</evidence>
<accession>A0A194YQY9</accession>
<sequence length="88" mass="10000">MGSASMICTLYPEHQQGAEHTASRQPTIKPLLICPLPVCAGHWFMMVRIHELKIPKMDCLYPYTLNLSIGFKKQEPLHILMNFPSPHA</sequence>
<dbReference type="Gramene" id="KXG30240">
    <property type="protein sequence ID" value="KXG30240"/>
    <property type="gene ID" value="SORBI_3004G150300"/>
</dbReference>